<organism evidence="2 3">
    <name type="scientific">Pontimicrobium aquaticum</name>
    <dbReference type="NCBI Taxonomy" id="2565367"/>
    <lineage>
        <taxon>Bacteria</taxon>
        <taxon>Pseudomonadati</taxon>
        <taxon>Bacteroidota</taxon>
        <taxon>Flavobacteriia</taxon>
        <taxon>Flavobacteriales</taxon>
        <taxon>Flavobacteriaceae</taxon>
        <taxon>Pontimicrobium</taxon>
    </lineage>
</organism>
<evidence type="ECO:0000313" key="2">
    <source>
        <dbReference type="EMBL" id="TJY38220.1"/>
    </source>
</evidence>
<dbReference type="RefSeq" id="WP_136840848.1">
    <property type="nucleotide sequence ID" value="NZ_SUPL01000001.1"/>
</dbReference>
<comment type="similarity">
    <text evidence="1">Belongs to the TolB family.</text>
</comment>
<dbReference type="Pfam" id="PF07676">
    <property type="entry name" value="PD40"/>
    <property type="match status" value="3"/>
</dbReference>
<name>A0A4U0F1R9_9FLAO</name>
<dbReference type="AlphaFoldDB" id="A0A4U0F1R9"/>
<dbReference type="PANTHER" id="PTHR36842:SF1">
    <property type="entry name" value="PROTEIN TOLB"/>
    <property type="match status" value="1"/>
</dbReference>
<evidence type="ECO:0008006" key="4">
    <source>
        <dbReference type="Google" id="ProtNLM"/>
    </source>
</evidence>
<protein>
    <recommendedName>
        <fullName evidence="4">TolB protein</fullName>
    </recommendedName>
</protein>
<reference evidence="2 3" key="1">
    <citation type="submission" date="2019-04" db="EMBL/GenBank/DDBJ databases">
        <title>Lacinutrix sp. nov., isolated from marine water.</title>
        <authorList>
            <person name="Kim W."/>
        </authorList>
    </citation>
    <scope>NUCLEOTIDE SEQUENCE [LARGE SCALE GENOMIC DNA]</scope>
    <source>
        <strain evidence="2 3">CAU 1491</strain>
    </source>
</reference>
<accession>A0A4U0F1R9</accession>
<dbReference type="SUPFAM" id="SSF69304">
    <property type="entry name" value="Tricorn protease N-terminal domain"/>
    <property type="match status" value="1"/>
</dbReference>
<dbReference type="InterPro" id="IPR011659">
    <property type="entry name" value="WD40"/>
</dbReference>
<proteinExistence type="inferred from homology"/>
<dbReference type="EMBL" id="SUPL01000001">
    <property type="protein sequence ID" value="TJY38220.1"/>
    <property type="molecule type" value="Genomic_DNA"/>
</dbReference>
<comment type="caution">
    <text evidence="2">The sequence shown here is derived from an EMBL/GenBank/DDBJ whole genome shotgun (WGS) entry which is preliminary data.</text>
</comment>
<dbReference type="PANTHER" id="PTHR36842">
    <property type="entry name" value="PROTEIN TOLB HOMOLOG"/>
    <property type="match status" value="1"/>
</dbReference>
<sequence>MKQLILILALFFLTKKDNKTIYQNNIDSSCIKIGLDKPVSKILYSRKNSNDSGWSIYMIDPNGSNEEVLIPFKSGQGEYNPAVSTNGETVIFNTYRYGGWKLALYDVKGKSVNRISPKSSYYTNGVFSPDGSKVAYERSVQRRSTHIFISNSDGTNEKMLTGKMGDENRIPSWTPNGESILFYSQNGNVNDIYSVNINSGQIKNLTKNKSGNDFGPSVSPNGKHVAFFSDRNGHLDMYVMDIDGRNQKNLTASLQNKNNRYNYFKDNNLFWMFKVSWSPNGESLVFSNIKSDNIDLFTIKKDGNDLKQITTSSRSELTPFWGSLKQ</sequence>
<evidence type="ECO:0000313" key="3">
    <source>
        <dbReference type="Proteomes" id="UP000307657"/>
    </source>
</evidence>
<keyword evidence="3" id="KW-1185">Reference proteome</keyword>
<dbReference type="Gene3D" id="2.120.10.30">
    <property type="entry name" value="TolB, C-terminal domain"/>
    <property type="match status" value="2"/>
</dbReference>
<dbReference type="InterPro" id="IPR011042">
    <property type="entry name" value="6-blade_b-propeller_TolB-like"/>
</dbReference>
<dbReference type="Proteomes" id="UP000307657">
    <property type="component" value="Unassembled WGS sequence"/>
</dbReference>
<dbReference type="OrthoDB" id="9815657at2"/>
<evidence type="ECO:0000256" key="1">
    <source>
        <dbReference type="ARBA" id="ARBA00009820"/>
    </source>
</evidence>
<gene>
    <name evidence="2" type="ORF">E5167_02910</name>
</gene>